<protein>
    <recommendedName>
        <fullName evidence="2">Growth factor receptor domain-containing protein</fullName>
    </recommendedName>
</protein>
<evidence type="ECO:0000313" key="1">
    <source>
        <dbReference type="EMBL" id="JAS65899.1"/>
    </source>
</evidence>
<dbReference type="AlphaFoldDB" id="A0A1B6GTZ2"/>
<gene>
    <name evidence="1" type="ORF">g.50441</name>
</gene>
<reference evidence="1" key="1">
    <citation type="submission" date="2015-11" db="EMBL/GenBank/DDBJ databases">
        <title>De novo transcriptome assembly of four potential Pierce s Disease insect vectors from Arizona vineyards.</title>
        <authorList>
            <person name="Tassone E.E."/>
        </authorList>
    </citation>
    <scope>NUCLEOTIDE SEQUENCE</scope>
</reference>
<feature type="non-terminal residue" evidence="1">
    <location>
        <position position="1"/>
    </location>
</feature>
<dbReference type="InterPro" id="IPR006212">
    <property type="entry name" value="Furin_repeat"/>
</dbReference>
<dbReference type="InterPro" id="IPR009030">
    <property type="entry name" value="Growth_fac_rcpt_cys_sf"/>
</dbReference>
<dbReference type="Gene3D" id="2.10.220.10">
    <property type="entry name" value="Hormone Receptor, Insulin-like Growth Factor Receptor 1, Chain A, domain 2"/>
    <property type="match status" value="1"/>
</dbReference>
<organism evidence="1">
    <name type="scientific">Cuerna arida</name>
    <dbReference type="NCBI Taxonomy" id="1464854"/>
    <lineage>
        <taxon>Eukaryota</taxon>
        <taxon>Metazoa</taxon>
        <taxon>Ecdysozoa</taxon>
        <taxon>Arthropoda</taxon>
        <taxon>Hexapoda</taxon>
        <taxon>Insecta</taxon>
        <taxon>Pterygota</taxon>
        <taxon>Neoptera</taxon>
        <taxon>Paraneoptera</taxon>
        <taxon>Hemiptera</taxon>
        <taxon>Auchenorrhyncha</taxon>
        <taxon>Membracoidea</taxon>
        <taxon>Cicadellidae</taxon>
        <taxon>Cicadellinae</taxon>
        <taxon>Proconiini</taxon>
        <taxon>Cuerna</taxon>
    </lineage>
</organism>
<dbReference type="SMART" id="SM00261">
    <property type="entry name" value="FU"/>
    <property type="match status" value="1"/>
</dbReference>
<feature type="non-terminal residue" evidence="1">
    <location>
        <position position="123"/>
    </location>
</feature>
<dbReference type="CDD" id="cd00064">
    <property type="entry name" value="FU"/>
    <property type="match status" value="1"/>
</dbReference>
<accession>A0A1B6GTZ2</accession>
<evidence type="ECO:0008006" key="2">
    <source>
        <dbReference type="Google" id="ProtNLM"/>
    </source>
</evidence>
<proteinExistence type="predicted"/>
<name>A0A1B6GTZ2_9HEMI</name>
<dbReference type="SUPFAM" id="SSF57184">
    <property type="entry name" value="Growth factor receptor domain"/>
    <property type="match status" value="1"/>
</dbReference>
<sequence length="123" mass="14072">YFSDRRVCRKCDPTCETCRGPQPDQCVTCSTNMRFVNGECWQNCPKGFHLDAKSLKCIKCDNGLCPECDKGDLCFNEMDTKDNYVQEGRKSNENHRRKDSLNSEQQVQFANVPSYVQAVSLQS</sequence>
<dbReference type="EMBL" id="GECZ01003870">
    <property type="protein sequence ID" value="JAS65899.1"/>
    <property type="molecule type" value="Transcribed_RNA"/>
</dbReference>